<dbReference type="Pfam" id="PF22977">
    <property type="entry name" value="WHD"/>
    <property type="match status" value="1"/>
</dbReference>
<dbReference type="Gene3D" id="1.10.8.60">
    <property type="match status" value="1"/>
</dbReference>
<dbReference type="Pfam" id="PF00004">
    <property type="entry name" value="AAA"/>
    <property type="match status" value="1"/>
</dbReference>
<feature type="domain" description="AAA+ ATPase" evidence="4">
    <location>
        <begin position="514"/>
        <end position="646"/>
    </location>
</feature>
<name>A0ABV1L2N8_9BACL</name>
<dbReference type="InterPro" id="IPR054472">
    <property type="entry name" value="WHD"/>
</dbReference>
<comment type="similarity">
    <text evidence="1">Belongs to the AAA ATPase family.</text>
</comment>
<dbReference type="GO" id="GO:0005524">
    <property type="term" value="F:ATP binding"/>
    <property type="evidence" value="ECO:0007669"/>
    <property type="project" value="UniProtKB-KW"/>
</dbReference>
<keyword evidence="2" id="KW-0547">Nucleotide-binding</keyword>
<reference evidence="5 6" key="1">
    <citation type="journal article" date="2023" name="Genome Announc.">
        <title>Pan-Genome Analyses of the Genus Cohnella and Proposal of the Novel Species Cohnella silvisoli sp. nov., Isolated from Forest Soil.</title>
        <authorList>
            <person name="Wang C."/>
            <person name="Mao L."/>
            <person name="Bao G."/>
            <person name="Zhu H."/>
        </authorList>
    </citation>
    <scope>NUCLEOTIDE SEQUENCE [LARGE SCALE GENOMIC DNA]</scope>
    <source>
        <strain evidence="5 6">NL03-T5-1</strain>
    </source>
</reference>
<protein>
    <submittedName>
        <fullName evidence="5">ATP-binding protein</fullName>
    </submittedName>
</protein>
<dbReference type="InterPro" id="IPR003593">
    <property type="entry name" value="AAA+_ATPase"/>
</dbReference>
<proteinExistence type="inferred from homology"/>
<evidence type="ECO:0000256" key="3">
    <source>
        <dbReference type="ARBA" id="ARBA00022840"/>
    </source>
</evidence>
<keyword evidence="6" id="KW-1185">Reference proteome</keyword>
<dbReference type="PANTHER" id="PTHR23073">
    <property type="entry name" value="26S PROTEASOME REGULATORY SUBUNIT"/>
    <property type="match status" value="1"/>
</dbReference>
<evidence type="ECO:0000259" key="4">
    <source>
        <dbReference type="SMART" id="SM00382"/>
    </source>
</evidence>
<dbReference type="EMBL" id="JASKHM010000023">
    <property type="protein sequence ID" value="MEQ4486615.1"/>
    <property type="molecule type" value="Genomic_DNA"/>
</dbReference>
<dbReference type="Proteomes" id="UP001493487">
    <property type="component" value="Unassembled WGS sequence"/>
</dbReference>
<evidence type="ECO:0000256" key="2">
    <source>
        <dbReference type="ARBA" id="ARBA00022741"/>
    </source>
</evidence>
<keyword evidence="3 5" id="KW-0067">ATP-binding</keyword>
<dbReference type="RefSeq" id="WP_232189592.1">
    <property type="nucleotide sequence ID" value="NZ_JAIOAP010000021.1"/>
</dbReference>
<dbReference type="CDD" id="cd19481">
    <property type="entry name" value="RecA-like_protease"/>
    <property type="match status" value="1"/>
</dbReference>
<evidence type="ECO:0000313" key="6">
    <source>
        <dbReference type="Proteomes" id="UP001493487"/>
    </source>
</evidence>
<dbReference type="InterPro" id="IPR027417">
    <property type="entry name" value="P-loop_NTPase"/>
</dbReference>
<sequence length="739" mass="82487">MVHPEPYRNGQEHLEDEFGWLEAGFRVLLEIGGGNPHANPLIGSKGLIVTADELRDWENGGEENHPADGWIQYIEDRRNRERSIAASAEASMGAGITLPLSQLCSRLRLTVWERRFLVLSLAAECNRKYEKWFAYFNDDVTCRAPTPDLAYRFLCDRVDEQARARQYLSKGGAIRSLLLEPEDKYANAGGGPVRPKLKTTLRLDERTTSFLLQTETLDARISDTTATFEPQAAADLPMLPPGDSISASLKGLESNPNLASVPFLHLSGPIGGGKRLRLHHLASARGQRLLVVSMRSIPTDSERAETTMLRIVREAILTDGAICLAEEHALAGSAIPHLEQWKAALETYCRFARRPLVCWTSNVKRQPSELPLPEEATWFYGEVGVPDAGAREAFWTVEALDAAGEYPESLWRELADKYRFTPGQIGKAWRQAEALALSRGDRYPNRNDLETACRGQFRHRLAQLADRIVPARSWEDLILSEEPQSLLKEACSRFLHRETVYQRWGFGRKLPYGKGLSMLFSGPPGTGKTMAAEIIAGELGLELYRIDLSRIVSKYIGETEQRLSELFSEAENSGAILFFDEGDALFGKRTEVKDAHDKYANLEAAYLLQRIEAYDGVTVLATNLLQNMDEALLRRMSFVVKFPFPGSAEREHIFRAHLPPVAPLADNLDLAFLASRLDVSGGHIKNIVLAAAFLAAAESKPIGMAHFVRAARQELRKMGKILVKETFAPYLDEINETFG</sequence>
<dbReference type="InterPro" id="IPR003959">
    <property type="entry name" value="ATPase_AAA_core"/>
</dbReference>
<dbReference type="InterPro" id="IPR050221">
    <property type="entry name" value="26S_Proteasome_ATPase"/>
</dbReference>
<comment type="caution">
    <text evidence="5">The sequence shown here is derived from an EMBL/GenBank/DDBJ whole genome shotgun (WGS) entry which is preliminary data.</text>
</comment>
<evidence type="ECO:0000313" key="5">
    <source>
        <dbReference type="EMBL" id="MEQ4486615.1"/>
    </source>
</evidence>
<dbReference type="SMART" id="SM00382">
    <property type="entry name" value="AAA"/>
    <property type="match status" value="1"/>
</dbReference>
<accession>A0ABV1L2N8</accession>
<evidence type="ECO:0000256" key="1">
    <source>
        <dbReference type="ARBA" id="ARBA00006914"/>
    </source>
</evidence>
<dbReference type="SUPFAM" id="SSF52540">
    <property type="entry name" value="P-loop containing nucleoside triphosphate hydrolases"/>
    <property type="match status" value="2"/>
</dbReference>
<dbReference type="Gene3D" id="3.40.50.300">
    <property type="entry name" value="P-loop containing nucleotide triphosphate hydrolases"/>
    <property type="match status" value="1"/>
</dbReference>
<organism evidence="5 6">
    <name type="scientific">Cohnella silvisoli</name>
    <dbReference type="NCBI Taxonomy" id="2873699"/>
    <lineage>
        <taxon>Bacteria</taxon>
        <taxon>Bacillati</taxon>
        <taxon>Bacillota</taxon>
        <taxon>Bacilli</taxon>
        <taxon>Bacillales</taxon>
        <taxon>Paenibacillaceae</taxon>
        <taxon>Cohnella</taxon>
    </lineage>
</organism>
<gene>
    <name evidence="5" type="ORF">QJS35_29995</name>
</gene>